<dbReference type="Proteomes" id="UP000249661">
    <property type="component" value="Unassembled WGS sequence"/>
</dbReference>
<proteinExistence type="predicted"/>
<gene>
    <name evidence="1" type="ORF">BO66DRAFT_442965</name>
</gene>
<evidence type="ECO:0000313" key="1">
    <source>
        <dbReference type="EMBL" id="RAH65559.1"/>
    </source>
</evidence>
<sequence length="64" mass="7325">MPQTQSTFPNSERTNYVKLLANMTTRIQEARERPGVALYKTEEELDSVPVKLIDWITADEIQAS</sequence>
<organism evidence="1 2">
    <name type="scientific">Aspergillus aculeatinus CBS 121060</name>
    <dbReference type="NCBI Taxonomy" id="1448322"/>
    <lineage>
        <taxon>Eukaryota</taxon>
        <taxon>Fungi</taxon>
        <taxon>Dikarya</taxon>
        <taxon>Ascomycota</taxon>
        <taxon>Pezizomycotina</taxon>
        <taxon>Eurotiomycetes</taxon>
        <taxon>Eurotiomycetidae</taxon>
        <taxon>Eurotiales</taxon>
        <taxon>Aspergillaceae</taxon>
        <taxon>Aspergillus</taxon>
        <taxon>Aspergillus subgen. Circumdati</taxon>
    </lineage>
</organism>
<accession>A0ACD1GW33</accession>
<dbReference type="EMBL" id="KZ824994">
    <property type="protein sequence ID" value="RAH65559.1"/>
    <property type="molecule type" value="Genomic_DNA"/>
</dbReference>
<protein>
    <submittedName>
        <fullName evidence="1">Uncharacterized protein</fullName>
    </submittedName>
</protein>
<reference evidence="1" key="1">
    <citation type="submission" date="2018-02" db="EMBL/GenBank/DDBJ databases">
        <title>The genomes of Aspergillus section Nigri reveals drivers in fungal speciation.</title>
        <authorList>
            <consortium name="DOE Joint Genome Institute"/>
            <person name="Vesth T.C."/>
            <person name="Nybo J."/>
            <person name="Theobald S."/>
            <person name="Brandl J."/>
            <person name="Frisvad J.C."/>
            <person name="Nielsen K.F."/>
            <person name="Lyhne E.K."/>
            <person name="Kogle M.E."/>
            <person name="Kuo A."/>
            <person name="Riley R."/>
            <person name="Clum A."/>
            <person name="Nolan M."/>
            <person name="Lipzen A."/>
            <person name="Salamov A."/>
            <person name="Henrissat B."/>
            <person name="Wiebenga A."/>
            <person name="De vries R.P."/>
            <person name="Grigoriev I.V."/>
            <person name="Mortensen U.H."/>
            <person name="Andersen M.R."/>
            <person name="Baker S.E."/>
        </authorList>
    </citation>
    <scope>NUCLEOTIDE SEQUENCE</scope>
    <source>
        <strain evidence="1">CBS 121060</strain>
    </source>
</reference>
<evidence type="ECO:0000313" key="2">
    <source>
        <dbReference type="Proteomes" id="UP000249661"/>
    </source>
</evidence>
<keyword evidence="2" id="KW-1185">Reference proteome</keyword>
<name>A0ACD1GW33_9EURO</name>